<dbReference type="SUPFAM" id="SSF51735">
    <property type="entry name" value="NAD(P)-binding Rossmann-fold domains"/>
    <property type="match status" value="1"/>
</dbReference>
<evidence type="ECO:0000256" key="2">
    <source>
        <dbReference type="ARBA" id="ARBA00023002"/>
    </source>
</evidence>
<dbReference type="InterPro" id="IPR002347">
    <property type="entry name" value="SDR_fam"/>
</dbReference>
<proteinExistence type="inferred from homology"/>
<evidence type="ECO:0000256" key="3">
    <source>
        <dbReference type="SAM" id="Phobius"/>
    </source>
</evidence>
<reference evidence="4" key="1">
    <citation type="submission" date="2016-11" db="EMBL/GenBank/DDBJ databases">
        <title>The genome sequence of Colletotrichum cuscutae.</title>
        <authorList>
            <person name="Baroncelli R."/>
        </authorList>
    </citation>
    <scope>NUCLEOTIDE SEQUENCE</scope>
    <source>
        <strain evidence="4">IMI 304802</strain>
    </source>
</reference>
<comment type="similarity">
    <text evidence="1">Belongs to the short-chain dehydrogenases/reductases (SDR) family.</text>
</comment>
<dbReference type="PANTHER" id="PTHR43976:SF16">
    <property type="entry name" value="SHORT-CHAIN DEHYDROGENASE_REDUCTASE FAMILY PROTEIN"/>
    <property type="match status" value="1"/>
</dbReference>
<evidence type="ECO:0000313" key="5">
    <source>
        <dbReference type="Proteomes" id="UP001239213"/>
    </source>
</evidence>
<dbReference type="EMBL" id="MPDP01000303">
    <property type="protein sequence ID" value="KAK1450844.1"/>
    <property type="molecule type" value="Genomic_DNA"/>
</dbReference>
<keyword evidence="3" id="KW-0472">Membrane</keyword>
<evidence type="ECO:0000313" key="4">
    <source>
        <dbReference type="EMBL" id="KAK1450844.1"/>
    </source>
</evidence>
<dbReference type="PANTHER" id="PTHR43976">
    <property type="entry name" value="SHORT CHAIN DEHYDROGENASE"/>
    <property type="match status" value="1"/>
</dbReference>
<dbReference type="AlphaFoldDB" id="A0AAI9XJ34"/>
<gene>
    <name evidence="4" type="ORF">CCUS01_11384</name>
</gene>
<dbReference type="InterPro" id="IPR036291">
    <property type="entry name" value="NAD(P)-bd_dom_sf"/>
</dbReference>
<sequence>MYYFQTQRSSRPFNGKRSKLMSRYLSSLQVESNITWMVNEINDCCVDGISAICLSGLRVLRNGERHLIWLTLCIIAGILSLHNANAINSVKPHFGGIFTMNLIRPRIRIYNRNTSVLILTLASRRFLAKPRRLNALAKSPGLSFAFPRTAWMTRLNPPSFFLNFCYVLSIQNSTEGQIVSRWLRGYSVAAKMTIYYVVKNAEVDFVRLQKGDLASGQTSALSSHDDFVRLALYVCNAPCFRFCPVRAKAECSLDSKSLRLSLSSNIPQLPVSSSDSTVIMRINRFTLAPLGSLQEAPQASAPRDKPAFVKLVRLRVRQANLRQPQHLWRSFHFFIASSSLKIYWNKVFQAHVFGPVGVARAFLPHFRARKSGMFIFMGSTAAWEGIPTLGAYCASESALRGIFPEDLLTNIPWNQTLLVEPSFFRTELLNVNNTFKGVHQQEPGDPAKGVSRIIDTVESRGSAQGRALHISLALGTDAVSQLTKKFLLILYYKINTHSEICNVDELRSFVDKESRNLSEFFTFWTAHVFANIAWFAICTKMLVSKRLTERLGIKDTVSKTNPSR</sequence>
<dbReference type="Gene3D" id="3.40.50.720">
    <property type="entry name" value="NAD(P)-binding Rossmann-like Domain"/>
    <property type="match status" value="1"/>
</dbReference>
<name>A0AAI9XJ34_9PEZI</name>
<feature type="transmembrane region" description="Helical" evidence="3">
    <location>
        <begin position="67"/>
        <end position="84"/>
    </location>
</feature>
<organism evidence="4 5">
    <name type="scientific">Colletotrichum cuscutae</name>
    <dbReference type="NCBI Taxonomy" id="1209917"/>
    <lineage>
        <taxon>Eukaryota</taxon>
        <taxon>Fungi</taxon>
        <taxon>Dikarya</taxon>
        <taxon>Ascomycota</taxon>
        <taxon>Pezizomycotina</taxon>
        <taxon>Sordariomycetes</taxon>
        <taxon>Hypocreomycetidae</taxon>
        <taxon>Glomerellales</taxon>
        <taxon>Glomerellaceae</taxon>
        <taxon>Colletotrichum</taxon>
        <taxon>Colletotrichum acutatum species complex</taxon>
    </lineage>
</organism>
<evidence type="ECO:0000256" key="1">
    <source>
        <dbReference type="ARBA" id="ARBA00006484"/>
    </source>
</evidence>
<dbReference type="Pfam" id="PF00106">
    <property type="entry name" value="adh_short"/>
    <property type="match status" value="1"/>
</dbReference>
<keyword evidence="5" id="KW-1185">Reference proteome</keyword>
<dbReference type="GO" id="GO:0016491">
    <property type="term" value="F:oxidoreductase activity"/>
    <property type="evidence" value="ECO:0007669"/>
    <property type="project" value="UniProtKB-KW"/>
</dbReference>
<dbReference type="InterPro" id="IPR051911">
    <property type="entry name" value="SDR_oxidoreductase"/>
</dbReference>
<keyword evidence="3" id="KW-0812">Transmembrane</keyword>
<comment type="caution">
    <text evidence="4">The sequence shown here is derived from an EMBL/GenBank/DDBJ whole genome shotgun (WGS) entry which is preliminary data.</text>
</comment>
<keyword evidence="3" id="KW-1133">Transmembrane helix</keyword>
<keyword evidence="2" id="KW-0560">Oxidoreductase</keyword>
<dbReference type="Proteomes" id="UP001239213">
    <property type="component" value="Unassembled WGS sequence"/>
</dbReference>
<protein>
    <submittedName>
        <fullName evidence="4">Short-chain oxidoreductase</fullName>
    </submittedName>
</protein>
<accession>A0AAI9XJ34</accession>